<proteinExistence type="predicted"/>
<name>A0A972JBR7_9RHOO</name>
<dbReference type="Gene3D" id="3.20.20.190">
    <property type="entry name" value="Phosphatidylinositol (PI) phosphodiesterase"/>
    <property type="match status" value="1"/>
</dbReference>
<sequence length="31" mass="3518">PYTVNKLKTGEKLRQMGVDGLITDNPKLFIK</sequence>
<evidence type="ECO:0000259" key="1">
    <source>
        <dbReference type="PROSITE" id="PS51704"/>
    </source>
</evidence>
<comment type="caution">
    <text evidence="2">The sequence shown here is derived from an EMBL/GenBank/DDBJ whole genome shotgun (WGS) entry which is preliminary data.</text>
</comment>
<evidence type="ECO:0000313" key="2">
    <source>
        <dbReference type="EMBL" id="NMG05305.1"/>
    </source>
</evidence>
<dbReference type="SUPFAM" id="SSF51695">
    <property type="entry name" value="PLC-like phosphodiesterases"/>
    <property type="match status" value="1"/>
</dbReference>
<keyword evidence="3" id="KW-1185">Reference proteome</keyword>
<dbReference type="Proteomes" id="UP000599523">
    <property type="component" value="Unassembled WGS sequence"/>
</dbReference>
<gene>
    <name evidence="2" type="ORF">GPA21_20435</name>
</gene>
<dbReference type="EMBL" id="WTVM01000304">
    <property type="protein sequence ID" value="NMG05305.1"/>
    <property type="molecule type" value="Genomic_DNA"/>
</dbReference>
<dbReference type="InterPro" id="IPR017946">
    <property type="entry name" value="PLC-like_Pdiesterase_TIM-brl"/>
</dbReference>
<protein>
    <submittedName>
        <fullName evidence="2">Glycerophosphodiester phosphodiesterase</fullName>
    </submittedName>
</protein>
<evidence type="ECO:0000313" key="3">
    <source>
        <dbReference type="Proteomes" id="UP000599523"/>
    </source>
</evidence>
<feature type="domain" description="GP-PDE" evidence="1">
    <location>
        <begin position="1"/>
        <end position="31"/>
    </location>
</feature>
<dbReference type="GO" id="GO:0008081">
    <property type="term" value="F:phosphoric diester hydrolase activity"/>
    <property type="evidence" value="ECO:0007669"/>
    <property type="project" value="InterPro"/>
</dbReference>
<organism evidence="2 3">
    <name type="scientific">Azoarcus taiwanensis</name>
    <dbReference type="NCBI Taxonomy" id="666964"/>
    <lineage>
        <taxon>Bacteria</taxon>
        <taxon>Pseudomonadati</taxon>
        <taxon>Pseudomonadota</taxon>
        <taxon>Betaproteobacteria</taxon>
        <taxon>Rhodocyclales</taxon>
        <taxon>Zoogloeaceae</taxon>
        <taxon>Azoarcus</taxon>
    </lineage>
</organism>
<dbReference type="AlphaFoldDB" id="A0A972JBR7"/>
<dbReference type="InterPro" id="IPR030395">
    <property type="entry name" value="GP_PDE_dom"/>
</dbReference>
<feature type="non-terminal residue" evidence="2">
    <location>
        <position position="1"/>
    </location>
</feature>
<dbReference type="PROSITE" id="PS51704">
    <property type="entry name" value="GP_PDE"/>
    <property type="match status" value="1"/>
</dbReference>
<accession>A0A972JBR7</accession>
<reference evidence="2" key="1">
    <citation type="submission" date="2019-12" db="EMBL/GenBank/DDBJ databases">
        <title>Comparative genomics gives insights into the taxonomy of the Azoarcus-Aromatoleum group and reveals separate origins of nif in the plant-associated Azoarcus and non-plant-associated Aromatoleum sub-groups.</title>
        <authorList>
            <person name="Lafos M."/>
            <person name="Maluk M."/>
            <person name="Batista M."/>
            <person name="Junghare M."/>
            <person name="Carmona M."/>
            <person name="Faoro H."/>
            <person name="Cruz L.M."/>
            <person name="Battistoni F."/>
            <person name="De Souza E."/>
            <person name="Pedrosa F."/>
            <person name="Chen W.-M."/>
            <person name="Poole P.S."/>
            <person name="Dixon R.A."/>
            <person name="James E.K."/>
        </authorList>
    </citation>
    <scope>NUCLEOTIDE SEQUENCE</scope>
    <source>
        <strain evidence="2">NSC3</strain>
    </source>
</reference>
<dbReference type="GO" id="GO:0006629">
    <property type="term" value="P:lipid metabolic process"/>
    <property type="evidence" value="ECO:0007669"/>
    <property type="project" value="InterPro"/>
</dbReference>